<organism evidence="2 3">
    <name type="scientific">Actinacidiphila alni</name>
    <dbReference type="NCBI Taxonomy" id="380248"/>
    <lineage>
        <taxon>Bacteria</taxon>
        <taxon>Bacillati</taxon>
        <taxon>Actinomycetota</taxon>
        <taxon>Actinomycetes</taxon>
        <taxon>Kitasatosporales</taxon>
        <taxon>Streptomycetaceae</taxon>
        <taxon>Actinacidiphila</taxon>
    </lineage>
</organism>
<sequence length="305" mass="32600">MSGTAARCEGHGCGTRQADGRSPGRPAGGYRLCAACHRRLTAGIRTLPELYRDCERVLGGAAAKGLRERTSGGPLPGAPFNPAAAETRAAILGVLGSWSGLVAQERGLVPPERSITALAVFLLRHADWLAAHPAVADATREVDRLVGRARRVAHPEQVRRIALGGCVEPGCGGRLSAVVTTGGATAAPSTVQCDAQPRHTWAGHQWTQLRRRMARPAEAADVRTTVDAVRTAADAVRAQAPADDTAVAERWLTAADISRLWGTPVGTVYRLASEQRWRRRHGSGRTYYSEADAHACFSRRAERSR</sequence>
<feature type="region of interest" description="Disordered" evidence="1">
    <location>
        <begin position="1"/>
        <end position="24"/>
    </location>
</feature>
<keyword evidence="3" id="KW-1185">Reference proteome</keyword>
<dbReference type="OrthoDB" id="3400170at2"/>
<evidence type="ECO:0008006" key="4">
    <source>
        <dbReference type="Google" id="ProtNLM"/>
    </source>
</evidence>
<gene>
    <name evidence="2" type="ORF">SAMN05216251_11618</name>
</gene>
<dbReference type="EMBL" id="FONG01000016">
    <property type="protein sequence ID" value="SFF48800.1"/>
    <property type="molecule type" value="Genomic_DNA"/>
</dbReference>
<evidence type="ECO:0000313" key="3">
    <source>
        <dbReference type="Proteomes" id="UP000199323"/>
    </source>
</evidence>
<dbReference type="RefSeq" id="WP_093715795.1">
    <property type="nucleotide sequence ID" value="NZ_FONG01000016.1"/>
</dbReference>
<dbReference type="STRING" id="380248.SAMN05216251_11618"/>
<dbReference type="AlphaFoldDB" id="A0A1I2J471"/>
<evidence type="ECO:0000313" key="2">
    <source>
        <dbReference type="EMBL" id="SFF48800.1"/>
    </source>
</evidence>
<protein>
    <recommendedName>
        <fullName evidence="4">Helix-turn-helix domain-containing protein</fullName>
    </recommendedName>
</protein>
<evidence type="ECO:0000256" key="1">
    <source>
        <dbReference type="SAM" id="MobiDB-lite"/>
    </source>
</evidence>
<name>A0A1I2J471_9ACTN</name>
<accession>A0A1I2J471</accession>
<dbReference type="Proteomes" id="UP000199323">
    <property type="component" value="Unassembled WGS sequence"/>
</dbReference>
<reference evidence="2 3" key="1">
    <citation type="submission" date="2016-10" db="EMBL/GenBank/DDBJ databases">
        <authorList>
            <person name="de Groot N.N."/>
        </authorList>
    </citation>
    <scope>NUCLEOTIDE SEQUENCE [LARGE SCALE GENOMIC DNA]</scope>
    <source>
        <strain evidence="2 3">CGMCC 4.3510</strain>
    </source>
</reference>
<proteinExistence type="predicted"/>